<evidence type="ECO:0000259" key="2">
    <source>
        <dbReference type="Pfam" id="PF00294"/>
    </source>
</evidence>
<dbReference type="PANTHER" id="PTHR42774:SF3">
    <property type="entry name" value="KETOHEXOKINASE"/>
    <property type="match status" value="1"/>
</dbReference>
<sequence length="380" mass="42079">MKHLILVGACYLDTILRKDWPSVPPLSPSNLPYSVPRYPEEDSKLRATCLKIRRGGNCPNSLEVLQQLLGGHDDVCPYLVSCLPEQSSPATRRVMASFGSNTRVDFRHCIYRQGYTEAASCYIIRSEESGSRTLVNYNDLPEMTTREFEDIVRSFSAVQDTWWHFEGRIPDTTLDCIRMLRNTLPAAQISIEIEKPGRQGLPELAAEADVVFYSRAWAEYIVLPHGRVLTRRRIPRMTERRSPLSVDRAAATSLPKRVSETNDDGEGTTGGLPLQLLAYSLTEMTATDPWGCALGVQTARPRCLSPQEGVFAAPWRISQEEFPAVGAGDTFIAGMLYGLVCPTKAWGISQSVRFAVNLATLKVQREGFGLGADVPARGAP</sequence>
<dbReference type="STRING" id="1163406.A0A0L0NHQ0"/>
<dbReference type="InterPro" id="IPR052562">
    <property type="entry name" value="Ketohexokinase-related"/>
</dbReference>
<dbReference type="InterPro" id="IPR029056">
    <property type="entry name" value="Ribokinase-like"/>
</dbReference>
<dbReference type="Pfam" id="PF00294">
    <property type="entry name" value="PfkB"/>
    <property type="match status" value="1"/>
</dbReference>
<organism evidence="3 4">
    <name type="scientific">Tolypocladium ophioglossoides (strain CBS 100239)</name>
    <name type="common">Snaketongue truffleclub</name>
    <name type="synonym">Elaphocordyceps ophioglossoides</name>
    <dbReference type="NCBI Taxonomy" id="1163406"/>
    <lineage>
        <taxon>Eukaryota</taxon>
        <taxon>Fungi</taxon>
        <taxon>Dikarya</taxon>
        <taxon>Ascomycota</taxon>
        <taxon>Pezizomycotina</taxon>
        <taxon>Sordariomycetes</taxon>
        <taxon>Hypocreomycetidae</taxon>
        <taxon>Hypocreales</taxon>
        <taxon>Ophiocordycipitaceae</taxon>
        <taxon>Tolypocladium</taxon>
    </lineage>
</organism>
<feature type="domain" description="Carbohydrate kinase PfkB" evidence="2">
    <location>
        <begin position="324"/>
        <end position="369"/>
    </location>
</feature>
<reference evidence="3 4" key="1">
    <citation type="journal article" date="2015" name="BMC Genomics">
        <title>The genome of the truffle-parasite Tolypocladium ophioglossoides and the evolution of antifungal peptaibiotics.</title>
        <authorList>
            <person name="Quandt C.A."/>
            <person name="Bushley K.E."/>
            <person name="Spatafora J.W."/>
        </authorList>
    </citation>
    <scope>NUCLEOTIDE SEQUENCE [LARGE SCALE GENOMIC DNA]</scope>
    <source>
        <strain evidence="3 4">CBS 100239</strain>
    </source>
</reference>
<evidence type="ECO:0000313" key="4">
    <source>
        <dbReference type="Proteomes" id="UP000036947"/>
    </source>
</evidence>
<dbReference type="AlphaFoldDB" id="A0A0L0NHQ0"/>
<name>A0A0L0NHQ0_TOLOC</name>
<dbReference type="GO" id="GO:0016301">
    <property type="term" value="F:kinase activity"/>
    <property type="evidence" value="ECO:0007669"/>
    <property type="project" value="UniProtKB-KW"/>
</dbReference>
<protein>
    <submittedName>
        <fullName evidence="3">Ketohexokinase</fullName>
    </submittedName>
</protein>
<keyword evidence="3" id="KW-0418">Kinase</keyword>
<dbReference type="OrthoDB" id="204058at2759"/>
<gene>
    <name evidence="3" type="ORF">TOPH_01783</name>
</gene>
<dbReference type="InterPro" id="IPR011611">
    <property type="entry name" value="PfkB_dom"/>
</dbReference>
<evidence type="ECO:0000313" key="3">
    <source>
        <dbReference type="EMBL" id="KND93621.1"/>
    </source>
</evidence>
<feature type="region of interest" description="Disordered" evidence="1">
    <location>
        <begin position="240"/>
        <end position="268"/>
    </location>
</feature>
<comment type="caution">
    <text evidence="3">The sequence shown here is derived from an EMBL/GenBank/DDBJ whole genome shotgun (WGS) entry which is preliminary data.</text>
</comment>
<proteinExistence type="predicted"/>
<accession>A0A0L0NHQ0</accession>
<evidence type="ECO:0000256" key="1">
    <source>
        <dbReference type="SAM" id="MobiDB-lite"/>
    </source>
</evidence>
<keyword evidence="3" id="KW-0808">Transferase</keyword>
<dbReference type="PANTHER" id="PTHR42774">
    <property type="entry name" value="PHOSPHOTRANSFERASE SYSTEM TRANSPORT PROTEIN"/>
    <property type="match status" value="1"/>
</dbReference>
<dbReference type="Gene3D" id="3.40.1190.20">
    <property type="match status" value="1"/>
</dbReference>
<dbReference type="EMBL" id="LFRF01000003">
    <property type="protein sequence ID" value="KND93621.1"/>
    <property type="molecule type" value="Genomic_DNA"/>
</dbReference>
<dbReference type="SUPFAM" id="SSF53613">
    <property type="entry name" value="Ribokinase-like"/>
    <property type="match status" value="1"/>
</dbReference>
<dbReference type="Proteomes" id="UP000036947">
    <property type="component" value="Unassembled WGS sequence"/>
</dbReference>
<keyword evidence="4" id="KW-1185">Reference proteome</keyword>